<proteinExistence type="predicted"/>
<name>A0A7S1TDY3_9RHOD</name>
<accession>A0A7S1TDY3</accession>
<feature type="region of interest" description="Disordered" evidence="1">
    <location>
        <begin position="86"/>
        <end position="106"/>
    </location>
</feature>
<protein>
    <submittedName>
        <fullName evidence="2">Uncharacterized protein</fullName>
    </submittedName>
</protein>
<dbReference type="AlphaFoldDB" id="A0A7S1TDY3"/>
<reference evidence="2" key="1">
    <citation type="submission" date="2021-01" db="EMBL/GenBank/DDBJ databases">
        <authorList>
            <person name="Corre E."/>
            <person name="Pelletier E."/>
            <person name="Niang G."/>
            <person name="Scheremetjew M."/>
            <person name="Finn R."/>
            <person name="Kale V."/>
            <person name="Holt S."/>
            <person name="Cochrane G."/>
            <person name="Meng A."/>
            <person name="Brown T."/>
            <person name="Cohen L."/>
        </authorList>
    </citation>
    <scope>NUCLEOTIDE SEQUENCE</scope>
    <source>
        <strain evidence="2">SAG 36.94</strain>
    </source>
</reference>
<organism evidence="2">
    <name type="scientific">Compsopogon caeruleus</name>
    <dbReference type="NCBI Taxonomy" id="31354"/>
    <lineage>
        <taxon>Eukaryota</taxon>
        <taxon>Rhodophyta</taxon>
        <taxon>Compsopogonophyceae</taxon>
        <taxon>Compsopogonales</taxon>
        <taxon>Compsopogonaceae</taxon>
        <taxon>Compsopogon</taxon>
    </lineage>
</organism>
<evidence type="ECO:0000256" key="1">
    <source>
        <dbReference type="SAM" id="MobiDB-lite"/>
    </source>
</evidence>
<evidence type="ECO:0000313" key="2">
    <source>
        <dbReference type="EMBL" id="CAD9233853.1"/>
    </source>
</evidence>
<sequence length="167" mass="18377">MKLVSSKVCIDAGHDSLNFQRFFASSSYHAYGAGIRCGFVVVPTCGSSTNSSVHRGICRRSSTRCSLRPVFYSLHRTVSRSTMARSLQVTGKSDDHGEDATNSMGPESTTAQCTYCLDSRVVPCPVCEGTGILGRTIRCRYCKGRKMLDCPLCTLDLDEYAWSFDEE</sequence>
<gene>
    <name evidence="2" type="ORF">CCAE0312_LOCUS5940</name>
</gene>
<dbReference type="EMBL" id="HBGH01010715">
    <property type="protein sequence ID" value="CAD9233853.1"/>
    <property type="molecule type" value="Transcribed_RNA"/>
</dbReference>